<accession>A0A6J5RBR7</accession>
<gene>
    <name evidence="2" type="ORF">UFOVP1254_60</name>
</gene>
<keyword evidence="1" id="KW-1133">Transmembrane helix</keyword>
<keyword evidence="1" id="KW-0812">Transmembrane</keyword>
<sequence>MKSLKEDVLYIFVLVVALRSAAVLYGMYRSKAECELRGGGISVRATLGGNVCPDARNMV</sequence>
<name>A0A6J5RBR7_9CAUD</name>
<evidence type="ECO:0000256" key="1">
    <source>
        <dbReference type="SAM" id="Phobius"/>
    </source>
</evidence>
<feature type="transmembrane region" description="Helical" evidence="1">
    <location>
        <begin position="7"/>
        <end position="28"/>
    </location>
</feature>
<keyword evidence="1" id="KW-0472">Membrane</keyword>
<dbReference type="EMBL" id="LR797210">
    <property type="protein sequence ID" value="CAB4194439.1"/>
    <property type="molecule type" value="Genomic_DNA"/>
</dbReference>
<reference evidence="2" key="1">
    <citation type="submission" date="2020-05" db="EMBL/GenBank/DDBJ databases">
        <authorList>
            <person name="Chiriac C."/>
            <person name="Salcher M."/>
            <person name="Ghai R."/>
            <person name="Kavagutti S V."/>
        </authorList>
    </citation>
    <scope>NUCLEOTIDE SEQUENCE</scope>
</reference>
<proteinExistence type="predicted"/>
<evidence type="ECO:0000313" key="2">
    <source>
        <dbReference type="EMBL" id="CAB4194439.1"/>
    </source>
</evidence>
<protein>
    <submittedName>
        <fullName evidence="2">Uncharacterized protein</fullName>
    </submittedName>
</protein>
<organism evidence="2">
    <name type="scientific">uncultured Caudovirales phage</name>
    <dbReference type="NCBI Taxonomy" id="2100421"/>
    <lineage>
        <taxon>Viruses</taxon>
        <taxon>Duplodnaviria</taxon>
        <taxon>Heunggongvirae</taxon>
        <taxon>Uroviricota</taxon>
        <taxon>Caudoviricetes</taxon>
        <taxon>Peduoviridae</taxon>
        <taxon>Maltschvirus</taxon>
        <taxon>Maltschvirus maltsch</taxon>
    </lineage>
</organism>